<comment type="cofactor">
    <cofactor evidence="1">
        <name>FMN</name>
        <dbReference type="ChEBI" id="CHEBI:58210"/>
    </cofactor>
</comment>
<evidence type="ECO:0000256" key="2">
    <source>
        <dbReference type="ARBA" id="ARBA00007118"/>
    </source>
</evidence>
<dbReference type="Gene3D" id="3.40.109.10">
    <property type="entry name" value="NADH Oxidase"/>
    <property type="match status" value="1"/>
</dbReference>
<dbReference type="PANTHER" id="PTHR43673:SF2">
    <property type="entry name" value="NITROREDUCTASE"/>
    <property type="match status" value="1"/>
</dbReference>
<gene>
    <name evidence="7" type="ORF">JFL75_04835</name>
</gene>
<evidence type="ECO:0000259" key="6">
    <source>
        <dbReference type="Pfam" id="PF00881"/>
    </source>
</evidence>
<keyword evidence="3" id="KW-0285">Flavoprotein</keyword>
<protein>
    <submittedName>
        <fullName evidence="7">Nitroreductase family protein</fullName>
    </submittedName>
</protein>
<accession>A0A7T8BCH0</accession>
<reference evidence="7" key="1">
    <citation type="submission" date="2021-01" db="EMBL/GenBank/DDBJ databases">
        <title>Description of Breznakiella homolactica.</title>
        <authorList>
            <person name="Song Y."/>
            <person name="Brune A."/>
        </authorList>
    </citation>
    <scope>NUCLEOTIDE SEQUENCE</scope>
    <source>
        <strain evidence="7">RmG30</strain>
    </source>
</reference>
<dbReference type="AlphaFoldDB" id="A0A7T8BCH0"/>
<dbReference type="EMBL" id="CP067089">
    <property type="protein sequence ID" value="QQO10248.1"/>
    <property type="molecule type" value="Genomic_DNA"/>
</dbReference>
<evidence type="ECO:0000256" key="5">
    <source>
        <dbReference type="ARBA" id="ARBA00023002"/>
    </source>
</evidence>
<evidence type="ECO:0000256" key="4">
    <source>
        <dbReference type="ARBA" id="ARBA00022643"/>
    </source>
</evidence>
<dbReference type="GO" id="GO:0016491">
    <property type="term" value="F:oxidoreductase activity"/>
    <property type="evidence" value="ECO:0007669"/>
    <property type="project" value="UniProtKB-KW"/>
</dbReference>
<proteinExistence type="inferred from homology"/>
<feature type="domain" description="Nitroreductase" evidence="6">
    <location>
        <begin position="7"/>
        <end position="153"/>
    </location>
</feature>
<evidence type="ECO:0000256" key="3">
    <source>
        <dbReference type="ARBA" id="ARBA00022630"/>
    </source>
</evidence>
<organism evidence="7 8">
    <name type="scientific">Breznakiella homolactica</name>
    <dbReference type="NCBI Taxonomy" id="2798577"/>
    <lineage>
        <taxon>Bacteria</taxon>
        <taxon>Pseudomonadati</taxon>
        <taxon>Spirochaetota</taxon>
        <taxon>Spirochaetia</taxon>
        <taxon>Spirochaetales</taxon>
        <taxon>Breznakiellaceae</taxon>
        <taxon>Breznakiella</taxon>
    </lineage>
</organism>
<keyword evidence="5" id="KW-0560">Oxidoreductase</keyword>
<dbReference type="Proteomes" id="UP000595917">
    <property type="component" value="Chromosome"/>
</dbReference>
<keyword evidence="4" id="KW-0288">FMN</keyword>
<evidence type="ECO:0000256" key="1">
    <source>
        <dbReference type="ARBA" id="ARBA00001917"/>
    </source>
</evidence>
<dbReference type="Pfam" id="PF00881">
    <property type="entry name" value="Nitroreductase"/>
    <property type="match status" value="1"/>
</dbReference>
<dbReference type="KEGG" id="bhc:JFL75_04835"/>
<name>A0A7T8BCH0_9SPIR</name>
<dbReference type="CDD" id="cd02062">
    <property type="entry name" value="Nitro_FMN_reductase"/>
    <property type="match status" value="1"/>
</dbReference>
<dbReference type="RefSeq" id="WP_215627552.1">
    <property type="nucleotide sequence ID" value="NZ_CP067089.2"/>
</dbReference>
<comment type="similarity">
    <text evidence="2">Belongs to the nitroreductase family.</text>
</comment>
<evidence type="ECO:0000313" key="8">
    <source>
        <dbReference type="Proteomes" id="UP000595917"/>
    </source>
</evidence>
<dbReference type="SUPFAM" id="SSF55469">
    <property type="entry name" value="FMN-dependent nitroreductase-like"/>
    <property type="match status" value="1"/>
</dbReference>
<dbReference type="InterPro" id="IPR000415">
    <property type="entry name" value="Nitroreductase-like"/>
</dbReference>
<keyword evidence="8" id="KW-1185">Reference proteome</keyword>
<evidence type="ECO:0000313" key="7">
    <source>
        <dbReference type="EMBL" id="QQO10248.1"/>
    </source>
</evidence>
<sequence length="175" mass="19118">MDTLRTIARRRSTRSFKPGQIPDHALNMIINAGCAAPVAKSDYTSVHITVIQNERILGTIRKAIAQAVGGTDEDLLYGAPTLIIISSRQTKSVHIEVANAACIAENMMLMATDINIGSVYILGTVLAFQSKDNWLQELGIPENFYPAASVALGNPVEPLETERPLKEYFPVNRIP</sequence>
<dbReference type="PANTHER" id="PTHR43673">
    <property type="entry name" value="NAD(P)H NITROREDUCTASE YDGI-RELATED"/>
    <property type="match status" value="1"/>
</dbReference>
<dbReference type="InterPro" id="IPR029479">
    <property type="entry name" value="Nitroreductase"/>
</dbReference>